<proteinExistence type="predicted"/>
<evidence type="ECO:0000313" key="1">
    <source>
        <dbReference type="EMBL" id="KAK3723479.1"/>
    </source>
</evidence>
<dbReference type="EMBL" id="JAUTXU010000009">
    <property type="protein sequence ID" value="KAK3723479.1"/>
    <property type="molecule type" value="Genomic_DNA"/>
</dbReference>
<accession>A0ACC3NUK9</accession>
<dbReference type="Proteomes" id="UP001281147">
    <property type="component" value="Unassembled WGS sequence"/>
</dbReference>
<name>A0ACC3NUK9_9PEZI</name>
<reference evidence="1" key="1">
    <citation type="submission" date="2023-07" db="EMBL/GenBank/DDBJ databases">
        <title>Black Yeasts Isolated from many extreme environments.</title>
        <authorList>
            <person name="Coleine C."/>
            <person name="Stajich J.E."/>
            <person name="Selbmann L."/>
        </authorList>
    </citation>
    <scope>NUCLEOTIDE SEQUENCE</scope>
    <source>
        <strain evidence="1">CCFEE 5714</strain>
    </source>
</reference>
<organism evidence="1 2">
    <name type="scientific">Vermiconidia calcicola</name>
    <dbReference type="NCBI Taxonomy" id="1690605"/>
    <lineage>
        <taxon>Eukaryota</taxon>
        <taxon>Fungi</taxon>
        <taxon>Dikarya</taxon>
        <taxon>Ascomycota</taxon>
        <taxon>Pezizomycotina</taxon>
        <taxon>Dothideomycetes</taxon>
        <taxon>Dothideomycetidae</taxon>
        <taxon>Mycosphaerellales</taxon>
        <taxon>Extremaceae</taxon>
        <taxon>Vermiconidia</taxon>
    </lineage>
</organism>
<protein>
    <submittedName>
        <fullName evidence="1">Uncharacterized protein</fullName>
    </submittedName>
</protein>
<comment type="caution">
    <text evidence="1">The sequence shown here is derived from an EMBL/GenBank/DDBJ whole genome shotgun (WGS) entry which is preliminary data.</text>
</comment>
<keyword evidence="2" id="KW-1185">Reference proteome</keyword>
<evidence type="ECO:0000313" key="2">
    <source>
        <dbReference type="Proteomes" id="UP001281147"/>
    </source>
</evidence>
<sequence length="344" mass="37590">MPKLKDTGAGSPSSATSGQVSNNVLTGPSGSNAQVSSISGQVNNASAVAKPPQGAAAPPPSNPWANGGGNSLAKSIAGKQSMLKSVTTKQAYSMAASQRGTAPPSSAMSFQYTGSPTLRVASQVGQMNVGPPPNDPNYPYYNPSCAPSSSMMSTQYKGGRSQAPSNYSTRSRRYTVNTAVCKLSGNTRRDFRKGDIIALPFHTANNNPNVDLTDRRLTNTCEGPAYSKRRMMVVMWLHEQDMFCLPLYTFGFKGLASKPEYIKREYVCMMNYFDKDFWNQGPHRPVKVDSHRPMDPNTTVHITGGREVSYQGDVHRVGRLLQDSYYDLFSLWQDLSEDAQAERW</sequence>
<gene>
    <name evidence="1" type="ORF">LTR37_001731</name>
</gene>